<feature type="domain" description="Glycosyl transferase family 1" evidence="2">
    <location>
        <begin position="183"/>
        <end position="342"/>
    </location>
</feature>
<gene>
    <name evidence="4" type="ORF">HNP25_001104</name>
</gene>
<dbReference type="Gene3D" id="3.40.50.2000">
    <property type="entry name" value="Glycogen Phosphorylase B"/>
    <property type="match status" value="2"/>
</dbReference>
<dbReference type="GO" id="GO:0016757">
    <property type="term" value="F:glycosyltransferase activity"/>
    <property type="evidence" value="ECO:0007669"/>
    <property type="project" value="InterPro"/>
</dbReference>
<accession>A0A841EGG6</accession>
<evidence type="ECO:0000259" key="2">
    <source>
        <dbReference type="Pfam" id="PF00534"/>
    </source>
</evidence>
<dbReference type="RefSeq" id="WP_184131476.1">
    <property type="nucleotide sequence ID" value="NZ_JACHKT010000005.1"/>
</dbReference>
<keyword evidence="5" id="KW-1185">Reference proteome</keyword>
<dbReference type="Proteomes" id="UP000524404">
    <property type="component" value="Unassembled WGS sequence"/>
</dbReference>
<dbReference type="SUPFAM" id="SSF53756">
    <property type="entry name" value="UDP-Glycosyltransferase/glycogen phosphorylase"/>
    <property type="match status" value="1"/>
</dbReference>
<dbReference type="GO" id="GO:0009103">
    <property type="term" value="P:lipopolysaccharide biosynthetic process"/>
    <property type="evidence" value="ECO:0007669"/>
    <property type="project" value="TreeGrafter"/>
</dbReference>
<dbReference type="CDD" id="cd03809">
    <property type="entry name" value="GT4_MtfB-like"/>
    <property type="match status" value="1"/>
</dbReference>
<dbReference type="Pfam" id="PF13439">
    <property type="entry name" value="Glyco_transf_4"/>
    <property type="match status" value="1"/>
</dbReference>
<evidence type="ECO:0000313" key="4">
    <source>
        <dbReference type="EMBL" id="MBB6002452.1"/>
    </source>
</evidence>
<sequence>MRILYDHQAFTGQRYGGVARYFHDLMESLLEMGVGVKLSLPFSNNEYLKNSSVRRPNKFKHIFGFMPTNMLVSRTNRLNSIVQLQRGKFDVFHPTFFHNYYLNHLGKKPFVLTYHDCIKERFNLNHIDNSSHAQKQELLNRAAKIIAISENTKADLLEFYQIKPEKIAVIYHATSFKNHQLPKDFQVKTPEKYLLYVGARNDYKNFTGFVTSIASVLKKHPDVHLLCAGGGDFNKTEHEFIASLDLQSQVKHFNFQSDDTLFYLYQQAIAFVYPSLYEGFGIPILEAFACGCPVVLSNTSCFPEVAQDAALYFNPNNQEDVAYKITEIIQNEALRKSLVEKGNIRQEYFSAEKTATQTLNVYKSILAK</sequence>
<dbReference type="EMBL" id="JACHKT010000005">
    <property type="protein sequence ID" value="MBB6002452.1"/>
    <property type="molecule type" value="Genomic_DNA"/>
</dbReference>
<dbReference type="Pfam" id="PF00534">
    <property type="entry name" value="Glycos_transf_1"/>
    <property type="match status" value="1"/>
</dbReference>
<keyword evidence="1 4" id="KW-0808">Transferase</keyword>
<proteinExistence type="predicted"/>
<dbReference type="PANTHER" id="PTHR46401">
    <property type="entry name" value="GLYCOSYLTRANSFERASE WBBK-RELATED"/>
    <property type="match status" value="1"/>
</dbReference>
<dbReference type="PANTHER" id="PTHR46401:SF2">
    <property type="entry name" value="GLYCOSYLTRANSFERASE WBBK-RELATED"/>
    <property type="match status" value="1"/>
</dbReference>
<dbReference type="AlphaFoldDB" id="A0A841EGG6"/>
<evidence type="ECO:0000259" key="3">
    <source>
        <dbReference type="Pfam" id="PF13439"/>
    </source>
</evidence>
<dbReference type="InterPro" id="IPR001296">
    <property type="entry name" value="Glyco_trans_1"/>
</dbReference>
<protein>
    <submittedName>
        <fullName evidence="4">Glycosyltransferase involved in cell wall biosynthesis</fullName>
    </submittedName>
</protein>
<organism evidence="4 5">
    <name type="scientific">Arcicella rosea</name>
    <dbReference type="NCBI Taxonomy" id="502909"/>
    <lineage>
        <taxon>Bacteria</taxon>
        <taxon>Pseudomonadati</taxon>
        <taxon>Bacteroidota</taxon>
        <taxon>Cytophagia</taxon>
        <taxon>Cytophagales</taxon>
        <taxon>Flectobacillaceae</taxon>
        <taxon>Arcicella</taxon>
    </lineage>
</organism>
<comment type="caution">
    <text evidence="4">The sequence shown here is derived from an EMBL/GenBank/DDBJ whole genome shotgun (WGS) entry which is preliminary data.</text>
</comment>
<evidence type="ECO:0000256" key="1">
    <source>
        <dbReference type="ARBA" id="ARBA00022679"/>
    </source>
</evidence>
<name>A0A841EGG6_9BACT</name>
<evidence type="ECO:0000313" key="5">
    <source>
        <dbReference type="Proteomes" id="UP000524404"/>
    </source>
</evidence>
<dbReference type="InterPro" id="IPR028098">
    <property type="entry name" value="Glyco_trans_4-like_N"/>
</dbReference>
<feature type="domain" description="Glycosyltransferase subfamily 4-like N-terminal" evidence="3">
    <location>
        <begin position="15"/>
        <end position="172"/>
    </location>
</feature>
<reference evidence="4 5" key="1">
    <citation type="submission" date="2020-08" db="EMBL/GenBank/DDBJ databases">
        <title>Functional genomics of gut bacteria from endangered species of beetles.</title>
        <authorList>
            <person name="Carlos-Shanley C."/>
        </authorList>
    </citation>
    <scope>NUCLEOTIDE SEQUENCE [LARGE SCALE GENOMIC DNA]</scope>
    <source>
        <strain evidence="4 5">S00070</strain>
    </source>
</reference>